<dbReference type="InterPro" id="IPR032710">
    <property type="entry name" value="NTF2-like_dom_sf"/>
</dbReference>
<dbReference type="AlphaFoldDB" id="A0A250DH56"/>
<sequence>MTAPDHPVHQPAGDSVQTTTLQAARIKTVRDHMALECTQEWDAVIDTFEHPRYEMHGSGVVFDGEEEVRGYFRSSRTPFPDLANEIIAIAADQDTVLVEFWLSGTHLGPLHANDKVFDATGRKFRIRLAASFEFAPGSDKIVCERPYSAPDAKLRALGLI</sequence>
<evidence type="ECO:0000313" key="3">
    <source>
        <dbReference type="Proteomes" id="UP000217154"/>
    </source>
</evidence>
<evidence type="ECO:0000259" key="1">
    <source>
        <dbReference type="Pfam" id="PF12680"/>
    </source>
</evidence>
<proteinExistence type="predicted"/>
<dbReference type="Gene3D" id="3.10.450.50">
    <property type="match status" value="1"/>
</dbReference>
<gene>
    <name evidence="2" type="ORF">CKY39_10540</name>
</gene>
<reference evidence="2 3" key="1">
    <citation type="submission" date="2017-09" db="EMBL/GenBank/DDBJ databases">
        <title>The diverse metabolic capabilities of V. boronicumulans make it an excellent choice for continued studies on novel biodegradation.</title>
        <authorList>
            <person name="Sun S."/>
        </authorList>
    </citation>
    <scope>NUCLEOTIDE SEQUENCE [LARGE SCALE GENOMIC DNA]</scope>
    <source>
        <strain evidence="2 3">J1</strain>
    </source>
</reference>
<dbReference type="SUPFAM" id="SSF54427">
    <property type="entry name" value="NTF2-like"/>
    <property type="match status" value="1"/>
</dbReference>
<evidence type="ECO:0000313" key="2">
    <source>
        <dbReference type="EMBL" id="ATA53604.1"/>
    </source>
</evidence>
<dbReference type="Proteomes" id="UP000217154">
    <property type="component" value="Chromosome"/>
</dbReference>
<feature type="domain" description="SnoaL-like" evidence="1">
    <location>
        <begin position="30"/>
        <end position="141"/>
    </location>
</feature>
<protein>
    <submittedName>
        <fullName evidence="2">Nuclear transport factor 2 family protein</fullName>
    </submittedName>
</protein>
<dbReference type="KEGG" id="vbo:CKY39_10540"/>
<dbReference type="EMBL" id="CP023284">
    <property type="protein sequence ID" value="ATA53604.1"/>
    <property type="molecule type" value="Genomic_DNA"/>
</dbReference>
<organism evidence="2 3">
    <name type="scientific">Variovorax boronicumulans</name>
    <dbReference type="NCBI Taxonomy" id="436515"/>
    <lineage>
        <taxon>Bacteria</taxon>
        <taxon>Pseudomonadati</taxon>
        <taxon>Pseudomonadota</taxon>
        <taxon>Betaproteobacteria</taxon>
        <taxon>Burkholderiales</taxon>
        <taxon>Comamonadaceae</taxon>
        <taxon>Variovorax</taxon>
    </lineage>
</organism>
<name>A0A250DH56_9BURK</name>
<dbReference type="Pfam" id="PF12680">
    <property type="entry name" value="SnoaL_2"/>
    <property type="match status" value="1"/>
</dbReference>
<accession>A0A250DH56</accession>
<dbReference type="InterPro" id="IPR037401">
    <property type="entry name" value="SnoaL-like"/>
</dbReference>